<proteinExistence type="predicted"/>
<dbReference type="SUPFAM" id="SSF50090">
    <property type="entry name" value="Electron transport accessory proteins"/>
    <property type="match status" value="1"/>
</dbReference>
<protein>
    <submittedName>
        <fullName evidence="2">Nitrile hydratase</fullName>
    </submittedName>
</protein>
<dbReference type="EMBL" id="CP030085">
    <property type="protein sequence ID" value="AWW49664.1"/>
    <property type="molecule type" value="Genomic_DNA"/>
</dbReference>
<dbReference type="Proteomes" id="UP000248592">
    <property type="component" value="Chromosome"/>
</dbReference>
<reference evidence="3" key="1">
    <citation type="submission" date="2018-06" db="EMBL/GenBank/DDBJ databases">
        <title>Description of a new Polynucleobacter species.</title>
        <authorList>
            <person name="Hahn M.W."/>
        </authorList>
    </citation>
    <scope>NUCLEOTIDE SEQUENCE [LARGE SCALE GENOMIC DNA]</scope>
    <source>
        <strain evidence="3">MG-25-Pas1-D2</strain>
    </source>
</reference>
<feature type="domain" description="Nitrile hydratase beta subunit" evidence="1">
    <location>
        <begin position="12"/>
        <end position="106"/>
    </location>
</feature>
<dbReference type="RefSeq" id="WP_112294594.1">
    <property type="nucleotide sequence ID" value="NZ_CBCSBS010000001.1"/>
</dbReference>
<gene>
    <name evidence="2" type="ORF">Pas1_04265</name>
</gene>
<evidence type="ECO:0000259" key="1">
    <source>
        <dbReference type="Pfam" id="PF02211"/>
    </source>
</evidence>
<evidence type="ECO:0000313" key="3">
    <source>
        <dbReference type="Proteomes" id="UP000248592"/>
    </source>
</evidence>
<name>A0A2Z4JS43_9BURK</name>
<dbReference type="InterPro" id="IPR024690">
    <property type="entry name" value="CN_hydtase_beta_dom_C"/>
</dbReference>
<dbReference type="Pfam" id="PF02211">
    <property type="entry name" value="NHase_beta_C"/>
    <property type="match status" value="1"/>
</dbReference>
<accession>A0A2Z4JS43</accession>
<sequence length="107" mass="12294">MNVEELGLDLAKASSPAFLVNDLVKIKNKTPVGHYRTPFYVRGKTGRIERVLDEFINPEEEAYGKNVGSKVWLYRVSFAQQELWPEYQGASIDQLQIEISEHWLEPA</sequence>
<evidence type="ECO:0000313" key="2">
    <source>
        <dbReference type="EMBL" id="AWW49664.1"/>
    </source>
</evidence>
<dbReference type="Gene3D" id="2.30.30.50">
    <property type="match status" value="1"/>
</dbReference>
<dbReference type="AlphaFoldDB" id="A0A2Z4JS43"/>
<organism evidence="2 3">
    <name type="scientific">Polynucleobacter paneuropaeus</name>
    <dbReference type="NCBI Taxonomy" id="2527775"/>
    <lineage>
        <taxon>Bacteria</taxon>
        <taxon>Pseudomonadati</taxon>
        <taxon>Pseudomonadota</taxon>
        <taxon>Betaproteobacteria</taxon>
        <taxon>Burkholderiales</taxon>
        <taxon>Burkholderiaceae</taxon>
        <taxon>Polynucleobacter</taxon>
    </lineage>
</organism>
<dbReference type="InterPro" id="IPR008990">
    <property type="entry name" value="Elect_transpt_acc-like_dom_sf"/>
</dbReference>